<reference evidence="1 2" key="1">
    <citation type="submission" date="2018-04" db="EMBL/GenBank/DDBJ databases">
        <title>Genomic Encyclopedia of Archaeal and Bacterial Type Strains, Phase II (KMG-II): from individual species to whole genera.</title>
        <authorList>
            <person name="Goeker M."/>
        </authorList>
    </citation>
    <scope>NUCLEOTIDE SEQUENCE [LARGE SCALE GENOMIC DNA]</scope>
    <source>
        <strain evidence="1 2">DSM 45787</strain>
    </source>
</reference>
<dbReference type="AlphaFoldDB" id="A0A2T6BGJ4"/>
<dbReference type="Gene3D" id="1.20.1260.10">
    <property type="match status" value="1"/>
</dbReference>
<dbReference type="InterPro" id="IPR012347">
    <property type="entry name" value="Ferritin-like"/>
</dbReference>
<proteinExistence type="predicted"/>
<dbReference type="EMBL" id="QBKR01000021">
    <property type="protein sequence ID" value="PTX55179.1"/>
    <property type="molecule type" value="Genomic_DNA"/>
</dbReference>
<organism evidence="1 2">
    <name type="scientific">Melghirimyces profundicolus</name>
    <dbReference type="NCBI Taxonomy" id="1242148"/>
    <lineage>
        <taxon>Bacteria</taxon>
        <taxon>Bacillati</taxon>
        <taxon>Bacillota</taxon>
        <taxon>Bacilli</taxon>
        <taxon>Bacillales</taxon>
        <taxon>Thermoactinomycetaceae</taxon>
        <taxon>Melghirimyces</taxon>
    </lineage>
</organism>
<sequence>MEQLTQMELLHLQDLIGAEALAVRKCQMYEKQCKSGEMKQWFRDAAELHRAHIRGMMKELRRHDGRERKHAERKQ</sequence>
<protein>
    <recommendedName>
        <fullName evidence="3">Coat F domain-containing protein</fullName>
    </recommendedName>
</protein>
<accession>A0A2T6BGJ4</accession>
<comment type="caution">
    <text evidence="1">The sequence shown here is derived from an EMBL/GenBank/DDBJ whole genome shotgun (WGS) entry which is preliminary data.</text>
</comment>
<evidence type="ECO:0008006" key="3">
    <source>
        <dbReference type="Google" id="ProtNLM"/>
    </source>
</evidence>
<dbReference type="RefSeq" id="WP_108025284.1">
    <property type="nucleotide sequence ID" value="NZ_QBKR01000021.1"/>
</dbReference>
<evidence type="ECO:0000313" key="1">
    <source>
        <dbReference type="EMBL" id="PTX55179.1"/>
    </source>
</evidence>
<evidence type="ECO:0000313" key="2">
    <source>
        <dbReference type="Proteomes" id="UP000244240"/>
    </source>
</evidence>
<dbReference type="OrthoDB" id="2990588at2"/>
<keyword evidence="2" id="KW-1185">Reference proteome</keyword>
<name>A0A2T6BGJ4_9BACL</name>
<gene>
    <name evidence="1" type="ORF">C8P63_12159</name>
</gene>
<dbReference type="Proteomes" id="UP000244240">
    <property type="component" value="Unassembled WGS sequence"/>
</dbReference>